<evidence type="ECO:0000259" key="2">
    <source>
        <dbReference type="Pfam" id="PF11001"/>
    </source>
</evidence>
<feature type="region of interest" description="Disordered" evidence="1">
    <location>
        <begin position="1"/>
        <end position="25"/>
    </location>
</feature>
<dbReference type="EMBL" id="KZ678380">
    <property type="protein sequence ID" value="PSS00941.1"/>
    <property type="molecule type" value="Genomic_DNA"/>
</dbReference>
<feature type="compositionally biased region" description="Low complexity" evidence="1">
    <location>
        <begin position="422"/>
        <end position="433"/>
    </location>
</feature>
<keyword evidence="4" id="KW-1185">Reference proteome</keyword>
<dbReference type="Proteomes" id="UP000241462">
    <property type="component" value="Unassembled WGS sequence"/>
</dbReference>
<dbReference type="InParanoid" id="A0A2T3AK10"/>
<proteinExistence type="predicted"/>
<feature type="compositionally biased region" description="Acidic residues" evidence="1">
    <location>
        <begin position="354"/>
        <end position="368"/>
    </location>
</feature>
<gene>
    <name evidence="3" type="ORF">BD289DRAFT_284432</name>
</gene>
<protein>
    <recommendedName>
        <fullName evidence="2">Subtelomeric hrmA-associated cluster protein AFUB-079030/YDR124W-like helical bundle domain-containing protein</fullName>
    </recommendedName>
</protein>
<feature type="compositionally biased region" description="Basic and acidic residues" evidence="1">
    <location>
        <begin position="572"/>
        <end position="589"/>
    </location>
</feature>
<feature type="compositionally biased region" description="Polar residues" evidence="1">
    <location>
        <begin position="491"/>
        <end position="506"/>
    </location>
</feature>
<evidence type="ECO:0000313" key="4">
    <source>
        <dbReference type="Proteomes" id="UP000241462"/>
    </source>
</evidence>
<feature type="region of interest" description="Disordered" evidence="1">
    <location>
        <begin position="569"/>
        <end position="589"/>
    </location>
</feature>
<feature type="compositionally biased region" description="Polar residues" evidence="1">
    <location>
        <begin position="388"/>
        <end position="401"/>
    </location>
</feature>
<dbReference type="OrthoDB" id="5338458at2759"/>
<feature type="region of interest" description="Disordered" evidence="1">
    <location>
        <begin position="221"/>
        <end position="248"/>
    </location>
</feature>
<organism evidence="3 4">
    <name type="scientific">Coniella lustricola</name>
    <dbReference type="NCBI Taxonomy" id="2025994"/>
    <lineage>
        <taxon>Eukaryota</taxon>
        <taxon>Fungi</taxon>
        <taxon>Dikarya</taxon>
        <taxon>Ascomycota</taxon>
        <taxon>Pezizomycotina</taxon>
        <taxon>Sordariomycetes</taxon>
        <taxon>Sordariomycetidae</taxon>
        <taxon>Diaporthales</taxon>
        <taxon>Schizoparmaceae</taxon>
        <taxon>Coniella</taxon>
    </lineage>
</organism>
<feature type="compositionally biased region" description="Polar residues" evidence="1">
    <location>
        <begin position="434"/>
        <end position="446"/>
    </location>
</feature>
<accession>A0A2T3AK10</accession>
<feature type="domain" description="Subtelomeric hrmA-associated cluster protein AFUB-079030/YDR124W-like helical bundle" evidence="2">
    <location>
        <begin position="181"/>
        <end position="327"/>
    </location>
</feature>
<feature type="compositionally biased region" description="Polar residues" evidence="1">
    <location>
        <begin position="1"/>
        <end position="11"/>
    </location>
</feature>
<name>A0A2T3AK10_9PEZI</name>
<feature type="compositionally biased region" description="Polar residues" evidence="1">
    <location>
        <begin position="545"/>
        <end position="558"/>
    </location>
</feature>
<evidence type="ECO:0000313" key="3">
    <source>
        <dbReference type="EMBL" id="PSS00941.1"/>
    </source>
</evidence>
<feature type="compositionally biased region" description="Low complexity" evidence="1">
    <location>
        <begin position="478"/>
        <end position="490"/>
    </location>
</feature>
<feature type="region of interest" description="Disordered" evidence="1">
    <location>
        <begin position="545"/>
        <end position="564"/>
    </location>
</feature>
<feature type="region of interest" description="Disordered" evidence="1">
    <location>
        <begin position="152"/>
        <end position="176"/>
    </location>
</feature>
<evidence type="ECO:0000256" key="1">
    <source>
        <dbReference type="SAM" id="MobiDB-lite"/>
    </source>
</evidence>
<dbReference type="Pfam" id="PF11001">
    <property type="entry name" value="AFUB_07903_YDR124W_hel"/>
    <property type="match status" value="1"/>
</dbReference>
<reference evidence="3 4" key="1">
    <citation type="journal article" date="2018" name="Mycol. Prog.">
        <title>Coniella lustricola, a new species from submerged detritus.</title>
        <authorList>
            <person name="Raudabaugh D.B."/>
            <person name="Iturriaga T."/>
            <person name="Carver A."/>
            <person name="Mondo S."/>
            <person name="Pangilinan J."/>
            <person name="Lipzen A."/>
            <person name="He G."/>
            <person name="Amirebrahimi M."/>
            <person name="Grigoriev I.V."/>
            <person name="Miller A.N."/>
        </authorList>
    </citation>
    <scope>NUCLEOTIDE SEQUENCE [LARGE SCALE GENOMIC DNA]</scope>
    <source>
        <strain evidence="3 4">B22-T-1</strain>
    </source>
</reference>
<feature type="region of interest" description="Disordered" evidence="1">
    <location>
        <begin position="349"/>
        <end position="521"/>
    </location>
</feature>
<dbReference type="AlphaFoldDB" id="A0A2T3AK10"/>
<sequence>MVLPTHTSRQWTADRMSESRPPVPDPINQHRYPMDIHTMLQQHCNISLSHFIMAGITKQGDLITFSGPREAGNPMVYKKYIDLDGYLAWYNNSSMLPTPSPSSYDESYFGHTDPDRHPVNPVYGSRRQYDRRRMPYAYDYEEDSVFRTRKRQRAAANKRDSTLDAGPSVSVVGPPKKRLKVGNKDEVWKFYEQRFKNIQQSACKMIAKAWIKLIAPKKQSNHPYTGQEAKAPDWWPKPTGPTRDDRVRHKEPDHLYKPERVWLLNHILSMVIEPNRTQHRDIQKLNINVAKLEEATFEALSSFFGDVENPNNAKKKPYLKEIFRVARYEERVRDGEIDADVEVLVSADDKIPDDWQEEEEDAPQDDDEAHQTTITSSPKPEHVLPTIDTDSSLQSTSSFTMGNLPVRGHPYSQPSMMQPDLSAGSSSFVESSSIGVANQPSISQSHAMPLLDSYSDPHAPSRRPSIYTAGPEYASGPSSSLYSAWQQSSQPTTSPVYSFNQPQQHPHSAGPFTEQASVSLTQTPQYLEAPAYDAMHNNAYRSANISQGPVTSQTTHSFPTYLPAATNSLKMDPLRSGHPHEDHDHKRWS</sequence>
<dbReference type="STRING" id="2025994.A0A2T3AK10"/>
<dbReference type="InterPro" id="IPR047092">
    <property type="entry name" value="AFUB_07903/YDR124W-like_hel"/>
</dbReference>
<dbReference type="InterPro" id="IPR021264">
    <property type="entry name" value="AFUB_079030/YDR124W-like"/>
</dbReference>
<dbReference type="PANTHER" id="PTHR36102">
    <property type="entry name" value="CHROMOSOME 10, WHOLE GENOME SHOTGUN SEQUENCE"/>
    <property type="match status" value="1"/>
</dbReference>
<dbReference type="PANTHER" id="PTHR36102:SF1">
    <property type="entry name" value="YDR124W-LIKE HELICAL BUNDLE DOMAIN-CONTAINING PROTEIN"/>
    <property type="match status" value="1"/>
</dbReference>